<dbReference type="Pfam" id="PF11146">
    <property type="entry name" value="DUF2905"/>
    <property type="match status" value="1"/>
</dbReference>
<evidence type="ECO:0000256" key="1">
    <source>
        <dbReference type="SAM" id="Phobius"/>
    </source>
</evidence>
<dbReference type="PANTHER" id="PTHR36443:SF1">
    <property type="entry name" value="BSR5223 PROTEIN"/>
    <property type="match status" value="1"/>
</dbReference>
<dbReference type="InterPro" id="IPR021320">
    <property type="entry name" value="DUF2905"/>
</dbReference>
<keyword evidence="1" id="KW-0472">Membrane</keyword>
<keyword evidence="1" id="KW-0812">Transmembrane</keyword>
<evidence type="ECO:0000313" key="2">
    <source>
        <dbReference type="EMBL" id="MDN5214436.1"/>
    </source>
</evidence>
<accession>A0ABT8LBM5</accession>
<keyword evidence="3" id="KW-1185">Reference proteome</keyword>
<dbReference type="Proteomes" id="UP001172083">
    <property type="component" value="Unassembled WGS sequence"/>
</dbReference>
<dbReference type="EMBL" id="JAUJEB010000004">
    <property type="protein sequence ID" value="MDN5214436.1"/>
    <property type="molecule type" value="Genomic_DNA"/>
</dbReference>
<dbReference type="RefSeq" id="WP_346759770.1">
    <property type="nucleotide sequence ID" value="NZ_JAUJEB010000004.1"/>
</dbReference>
<name>A0ABT8LBM5_9BACT</name>
<gene>
    <name evidence="2" type="ORF">QQ020_20315</name>
</gene>
<keyword evidence="1" id="KW-1133">Transmembrane helix</keyword>
<dbReference type="PANTHER" id="PTHR36443">
    <property type="entry name" value="BSR5223 PROTEIN"/>
    <property type="match status" value="1"/>
</dbReference>
<reference evidence="2" key="1">
    <citation type="submission" date="2023-06" db="EMBL/GenBank/DDBJ databases">
        <title>Genomic of Agaribacillus aureum.</title>
        <authorList>
            <person name="Wang G."/>
        </authorList>
    </citation>
    <scope>NUCLEOTIDE SEQUENCE</scope>
    <source>
        <strain evidence="2">BMA12</strain>
    </source>
</reference>
<protein>
    <submittedName>
        <fullName evidence="2">DUF2905 domain-containing protein</fullName>
    </submittedName>
</protein>
<sequence>MEQNIGKYIIVTGAVILIIGIIFYFFHDKLQWIGRLPGDIRVEKPNFRFYFPITTMILASIVLSLLLWIFRKIF</sequence>
<feature type="transmembrane region" description="Helical" evidence="1">
    <location>
        <begin position="47"/>
        <end position="70"/>
    </location>
</feature>
<evidence type="ECO:0000313" key="3">
    <source>
        <dbReference type="Proteomes" id="UP001172083"/>
    </source>
</evidence>
<feature type="transmembrane region" description="Helical" evidence="1">
    <location>
        <begin position="7"/>
        <end position="27"/>
    </location>
</feature>
<proteinExistence type="predicted"/>
<comment type="caution">
    <text evidence="2">The sequence shown here is derived from an EMBL/GenBank/DDBJ whole genome shotgun (WGS) entry which is preliminary data.</text>
</comment>
<organism evidence="2 3">
    <name type="scientific">Agaribacillus aureus</name>
    <dbReference type="NCBI Taxonomy" id="3051825"/>
    <lineage>
        <taxon>Bacteria</taxon>
        <taxon>Pseudomonadati</taxon>
        <taxon>Bacteroidota</taxon>
        <taxon>Cytophagia</taxon>
        <taxon>Cytophagales</taxon>
        <taxon>Splendidivirgaceae</taxon>
        <taxon>Agaribacillus</taxon>
    </lineage>
</organism>